<dbReference type="Proteomes" id="UP000249557">
    <property type="component" value="Unassembled WGS sequence"/>
</dbReference>
<organism evidence="4 5">
    <name type="scientific">Micavibrio aeruginosavorus</name>
    <dbReference type="NCBI Taxonomy" id="349221"/>
    <lineage>
        <taxon>Bacteria</taxon>
        <taxon>Pseudomonadati</taxon>
        <taxon>Bdellovibrionota</taxon>
        <taxon>Bdellovibrionia</taxon>
        <taxon>Bdellovibrionales</taxon>
        <taxon>Pseudobdellovibrionaceae</taxon>
        <taxon>Micavibrio</taxon>
    </lineage>
</organism>
<comment type="caution">
    <text evidence="4">The sequence shown here is derived from an EMBL/GenBank/DDBJ whole genome shotgun (WGS) entry which is preliminary data.</text>
</comment>
<evidence type="ECO:0000259" key="3">
    <source>
        <dbReference type="Pfam" id="PF20072"/>
    </source>
</evidence>
<evidence type="ECO:0000256" key="2">
    <source>
        <dbReference type="SAM" id="MobiDB-lite"/>
    </source>
</evidence>
<dbReference type="Pfam" id="PF20072">
    <property type="entry name" value="DUF6468"/>
    <property type="match status" value="1"/>
</dbReference>
<protein>
    <recommendedName>
        <fullName evidence="3">DUF6468 domain-containing protein</fullName>
    </recommendedName>
</protein>
<feature type="coiled-coil region" evidence="1">
    <location>
        <begin position="73"/>
        <end position="121"/>
    </location>
</feature>
<evidence type="ECO:0000313" key="4">
    <source>
        <dbReference type="EMBL" id="PZO86524.1"/>
    </source>
</evidence>
<feature type="domain" description="DUF6468" evidence="3">
    <location>
        <begin position="35"/>
        <end position="109"/>
    </location>
</feature>
<sequence length="191" mass="20948">MSLSVGFIMDAGMLVLLAATVFLAFRLSMSLRDFRESRSDMEGLVNHIAVNISQAEAAVSGMQNVARKTGLELDEIINDAKKLADELRVMNDSGNNLAGRLEKLAEKNRSLIEQMEQGAAAFQASARQVRKPQQYEVDEEPAPRGGFSIRDRDADNDLSDEAIFGSAGMPSKAERELLEALQGSKTRRRSS</sequence>
<evidence type="ECO:0000256" key="1">
    <source>
        <dbReference type="SAM" id="Coils"/>
    </source>
</evidence>
<name>A0A2W4ZW56_9BACT</name>
<dbReference type="AlphaFoldDB" id="A0A2W4ZW56"/>
<gene>
    <name evidence="4" type="ORF">DI626_06325</name>
</gene>
<reference evidence="4 5" key="1">
    <citation type="submission" date="2017-08" db="EMBL/GenBank/DDBJ databases">
        <title>Infants hospitalized years apart are colonized by the same room-sourced microbial strains.</title>
        <authorList>
            <person name="Brooks B."/>
            <person name="Olm M.R."/>
            <person name="Firek B.A."/>
            <person name="Baker R."/>
            <person name="Thomas B.C."/>
            <person name="Morowitz M.J."/>
            <person name="Banfield J.F."/>
        </authorList>
    </citation>
    <scope>NUCLEOTIDE SEQUENCE [LARGE SCALE GENOMIC DNA]</scope>
    <source>
        <strain evidence="4">S2_018_000_R2_104</strain>
    </source>
</reference>
<feature type="region of interest" description="Disordered" evidence="2">
    <location>
        <begin position="128"/>
        <end position="173"/>
    </location>
</feature>
<evidence type="ECO:0000313" key="5">
    <source>
        <dbReference type="Proteomes" id="UP000249557"/>
    </source>
</evidence>
<proteinExistence type="predicted"/>
<accession>A0A2W4ZW56</accession>
<keyword evidence="1" id="KW-0175">Coiled coil</keyword>
<dbReference type="InterPro" id="IPR045531">
    <property type="entry name" value="DUF6468"/>
</dbReference>
<dbReference type="EMBL" id="QFNK01000111">
    <property type="protein sequence ID" value="PZO86524.1"/>
    <property type="molecule type" value="Genomic_DNA"/>
</dbReference>